<dbReference type="PIRSF" id="PIRSF037307">
    <property type="entry name" value="Lhr-like_helic_prd"/>
    <property type="match status" value="1"/>
</dbReference>
<keyword evidence="6" id="KW-0238">DNA-binding</keyword>
<dbReference type="Pfam" id="PF00270">
    <property type="entry name" value="DEAD"/>
    <property type="match status" value="1"/>
</dbReference>
<comment type="similarity">
    <text evidence="9">Belongs to the Lhr helicase family. Lhr-Core subfamily.</text>
</comment>
<dbReference type="CDD" id="cd18796">
    <property type="entry name" value="SF2_C_LHR"/>
    <property type="match status" value="1"/>
</dbReference>
<reference evidence="12" key="1">
    <citation type="submission" date="2020-11" db="EMBL/GenBank/DDBJ databases">
        <title>Connecting structure to function with the recovery of over 1000 high-quality activated sludge metagenome-assembled genomes encoding full-length rRNA genes using long-read sequencing.</title>
        <authorList>
            <person name="Singleton C.M."/>
            <person name="Petriglieri F."/>
            <person name="Kristensen J.M."/>
            <person name="Kirkegaard R.H."/>
            <person name="Michaelsen T.Y."/>
            <person name="Andersen M.H."/>
            <person name="Karst S.M."/>
            <person name="Dueholm M.S."/>
            <person name="Nielsen P.H."/>
            <person name="Albertsen M."/>
        </authorList>
    </citation>
    <scope>NUCLEOTIDE SEQUENCE</scope>
    <source>
        <strain evidence="12">Fred_18-Q3-R57-64_BAT3C.431</strain>
    </source>
</reference>
<dbReference type="GO" id="GO:0004386">
    <property type="term" value="F:helicase activity"/>
    <property type="evidence" value="ECO:0007669"/>
    <property type="project" value="UniProtKB-KW"/>
</dbReference>
<gene>
    <name evidence="12" type="ORF">IPJ89_04345</name>
</gene>
<dbReference type="GO" id="GO:0140097">
    <property type="term" value="F:catalytic activity, acting on DNA"/>
    <property type="evidence" value="ECO:0007669"/>
    <property type="project" value="UniProtKB-ARBA"/>
</dbReference>
<dbReference type="AlphaFoldDB" id="A0A7T9DJ91"/>
<evidence type="ECO:0000256" key="8">
    <source>
        <dbReference type="ARBA" id="ARBA00023235"/>
    </source>
</evidence>
<keyword evidence="3" id="KW-0378">Hydrolase</keyword>
<keyword evidence="1" id="KW-0547">Nucleotide-binding</keyword>
<dbReference type="SUPFAM" id="SSF52540">
    <property type="entry name" value="P-loop containing nucleoside triphosphate hydrolases"/>
    <property type="match status" value="1"/>
</dbReference>
<name>A0A7T9DJ91_9ARCH</name>
<dbReference type="Gene3D" id="3.40.50.300">
    <property type="entry name" value="P-loop containing nucleotide triphosphate hydrolases"/>
    <property type="match status" value="2"/>
</dbReference>
<evidence type="ECO:0000256" key="7">
    <source>
        <dbReference type="ARBA" id="ARBA00023204"/>
    </source>
</evidence>
<evidence type="ECO:0000256" key="2">
    <source>
        <dbReference type="ARBA" id="ARBA00022763"/>
    </source>
</evidence>
<dbReference type="InterPro" id="IPR017170">
    <property type="entry name" value="Lhr-like"/>
</dbReference>
<evidence type="ECO:0000256" key="5">
    <source>
        <dbReference type="ARBA" id="ARBA00022840"/>
    </source>
</evidence>
<dbReference type="Proteomes" id="UP000596004">
    <property type="component" value="Chromosome"/>
</dbReference>
<organism evidence="12">
    <name type="scientific">Candidatus Iainarchaeum sp</name>
    <dbReference type="NCBI Taxonomy" id="3101447"/>
    <lineage>
        <taxon>Archaea</taxon>
        <taxon>Candidatus Iainarchaeota</taxon>
        <taxon>Candidatus Iainarchaeia</taxon>
        <taxon>Candidatus Iainarchaeales</taxon>
        <taxon>Candidatus Iainarchaeaceae</taxon>
        <taxon>Candidatus Iainarchaeum</taxon>
    </lineage>
</organism>
<dbReference type="InterPro" id="IPR013701">
    <property type="entry name" value="Lhr-like_DEAD/DEAH_assoc"/>
</dbReference>
<dbReference type="Pfam" id="PF00271">
    <property type="entry name" value="Helicase_C"/>
    <property type="match status" value="1"/>
</dbReference>
<evidence type="ECO:0000313" key="12">
    <source>
        <dbReference type="EMBL" id="QQR92358.1"/>
    </source>
</evidence>
<dbReference type="PANTHER" id="PTHR47962:SF6">
    <property type="entry name" value="LARGE HELICASE-RELATED PROTEIN"/>
    <property type="match status" value="1"/>
</dbReference>
<dbReference type="InterPro" id="IPR045628">
    <property type="entry name" value="Lhr_WH_dom"/>
</dbReference>
<dbReference type="InterPro" id="IPR052511">
    <property type="entry name" value="ATP-dep_Helicase"/>
</dbReference>
<protein>
    <submittedName>
        <fullName evidence="12">ATP-dependent helicase</fullName>
    </submittedName>
</protein>
<keyword evidence="2" id="KW-0227">DNA damage</keyword>
<keyword evidence="4 12" id="KW-0347">Helicase</keyword>
<feature type="domain" description="Helicase C-terminal" evidence="11">
    <location>
        <begin position="274"/>
        <end position="424"/>
    </location>
</feature>
<feature type="domain" description="Helicase ATP-binding" evidence="10">
    <location>
        <begin position="41"/>
        <end position="214"/>
    </location>
</feature>
<keyword evidence="7" id="KW-0234">DNA repair</keyword>
<evidence type="ECO:0000256" key="6">
    <source>
        <dbReference type="ARBA" id="ARBA00023125"/>
    </source>
</evidence>
<dbReference type="Pfam" id="PF08494">
    <property type="entry name" value="DEAD_assoc"/>
    <property type="match status" value="1"/>
</dbReference>
<evidence type="ECO:0000256" key="1">
    <source>
        <dbReference type="ARBA" id="ARBA00022741"/>
    </source>
</evidence>
<dbReference type="InterPro" id="IPR014001">
    <property type="entry name" value="Helicase_ATP-bd"/>
</dbReference>
<dbReference type="GO" id="GO:0003677">
    <property type="term" value="F:DNA binding"/>
    <property type="evidence" value="ECO:0007669"/>
    <property type="project" value="UniProtKB-KW"/>
</dbReference>
<evidence type="ECO:0000256" key="9">
    <source>
        <dbReference type="ARBA" id="ARBA00093467"/>
    </source>
</evidence>
<keyword evidence="5" id="KW-0067">ATP-binding</keyword>
<evidence type="ECO:0000259" key="11">
    <source>
        <dbReference type="PROSITE" id="PS51194"/>
    </source>
</evidence>
<dbReference type="InterPro" id="IPR011545">
    <property type="entry name" value="DEAD/DEAH_box_helicase_dom"/>
</dbReference>
<dbReference type="PROSITE" id="PS51194">
    <property type="entry name" value="HELICASE_CTER"/>
    <property type="match status" value="1"/>
</dbReference>
<evidence type="ECO:0000259" key="10">
    <source>
        <dbReference type="PROSITE" id="PS51192"/>
    </source>
</evidence>
<dbReference type="SMART" id="SM00490">
    <property type="entry name" value="HELICc"/>
    <property type="match status" value="1"/>
</dbReference>
<keyword evidence="8" id="KW-0413">Isomerase</keyword>
<accession>A0A7T9DJ91</accession>
<dbReference type="Pfam" id="PF19306">
    <property type="entry name" value="WHD_Lhr"/>
    <property type="match status" value="1"/>
</dbReference>
<dbReference type="EMBL" id="CP064981">
    <property type="protein sequence ID" value="QQR92358.1"/>
    <property type="molecule type" value="Genomic_DNA"/>
</dbReference>
<dbReference type="GO" id="GO:0016887">
    <property type="term" value="F:ATP hydrolysis activity"/>
    <property type="evidence" value="ECO:0007669"/>
    <property type="project" value="TreeGrafter"/>
</dbReference>
<dbReference type="InterPro" id="IPR027417">
    <property type="entry name" value="P-loop_NTPase"/>
</dbReference>
<proteinExistence type="inferred from homology"/>
<dbReference type="SMART" id="SM00487">
    <property type="entry name" value="DEXDc"/>
    <property type="match status" value="1"/>
</dbReference>
<evidence type="ECO:0000256" key="3">
    <source>
        <dbReference type="ARBA" id="ARBA00022801"/>
    </source>
</evidence>
<dbReference type="GO" id="GO:0005524">
    <property type="term" value="F:ATP binding"/>
    <property type="evidence" value="ECO:0007669"/>
    <property type="project" value="UniProtKB-KW"/>
</dbReference>
<dbReference type="PROSITE" id="PS51192">
    <property type="entry name" value="HELICASE_ATP_BIND_1"/>
    <property type="match status" value="1"/>
</dbReference>
<dbReference type="GO" id="GO:0006281">
    <property type="term" value="P:DNA repair"/>
    <property type="evidence" value="ECO:0007669"/>
    <property type="project" value="UniProtKB-KW"/>
</dbReference>
<evidence type="ECO:0000256" key="4">
    <source>
        <dbReference type="ARBA" id="ARBA00022806"/>
    </source>
</evidence>
<dbReference type="NCBIfam" id="NF010338">
    <property type="entry name" value="PRK13767.1"/>
    <property type="match status" value="1"/>
</dbReference>
<dbReference type="CDD" id="cd17922">
    <property type="entry name" value="DEXHc_LHR-like"/>
    <property type="match status" value="1"/>
</dbReference>
<dbReference type="InterPro" id="IPR001650">
    <property type="entry name" value="Helicase_C-like"/>
</dbReference>
<sequence>MITHLTQKYPEKEVYAALHPLLGAFFKHHFKGFTEPQLYSIVNIHQRQNILISAPTGTGKTLSAFAAVLSELMTLSDAGKLEDKIYCVYISPLRALSNDIEKNLNGPLEEIQKAAKKLGKEFPIRVAVRTGDTTASEKSKMLSKPPHILITTPESMAITLTAPKFSLNMKEAQWMIIDEIHALAAGKRGVQMALTLESLQRIAPAITRIGLSATVAPIDEVAKYLVGNWHAGTERDCKVVDISHIKKMDLKVLSPLPDLINTTTKKTHEALYRTLDDLIQAHKTTIVFTNTRAATERVVHHLKEKSPGTYEGFIGAHHSSLSREHRLMVENQLKEGKLKCCVSSTSLELGIDIGYVDLVILLGSPKGVARALQRIGRAGHRLHDTVKGRIVVMDRDDLVECGVLLKNALEKKIDRVNIPKNCLDVLAQHIFGMVVNEPRGVDEVFDEIRRAYPYSNLARADFQEVLNYLSGVYAGLEVRNVYAKIWVDEKTGLMGKRGKLARVLYMTNVGTIPDEAKMTVKIGENRIGTLDEGFMERLKRGDKFVLGGSVFEYLFARGMTVQAKPATGQLPTVPAWFSEMLPLSYDLAMDIQKFRQLMDEKFRAKRSKKEIVEFVDKYLYVDANAANAIYEYFKEQFEYAEIPHHGKLIIETVREGDMSYWVFHTLFGRRVNDALSRAYAFALGRLLHKDIDILLSDNGFALLFHGKASPEKLMASVHSWEFRKILEVALRDSEVLRRRFRHCATRALMILRNYRGRVKSVGRQQMSSRLLLSAVMRLDENFSVLREARREVMEDLMDITHAHEIVIALEQKMMGTQIIQPESFTPFAFSLIAQGHHDTVKMEDRLAFIKRMHEKVLLKVEAKEAKAKSK</sequence>
<dbReference type="PANTHER" id="PTHR47962">
    <property type="entry name" value="ATP-DEPENDENT HELICASE LHR-RELATED-RELATED"/>
    <property type="match status" value="1"/>
</dbReference>